<reference evidence="1" key="1">
    <citation type="journal article" date="2020" name="mSystems">
        <title>Genome- and Community-Level Interaction Insights into Carbon Utilization and Element Cycling Functions of Hydrothermarchaeota in Hydrothermal Sediment.</title>
        <authorList>
            <person name="Zhou Z."/>
            <person name="Liu Y."/>
            <person name="Xu W."/>
            <person name="Pan J."/>
            <person name="Luo Z.H."/>
            <person name="Li M."/>
        </authorList>
    </citation>
    <scope>NUCLEOTIDE SEQUENCE [LARGE SCALE GENOMIC DNA]</scope>
    <source>
        <strain evidence="1">SpSt-374</strain>
    </source>
</reference>
<protein>
    <submittedName>
        <fullName evidence="1">FAD-dependent oxidoreductase</fullName>
    </submittedName>
</protein>
<dbReference type="SUPFAM" id="SSF51905">
    <property type="entry name" value="FAD/NAD(P)-binding domain"/>
    <property type="match status" value="1"/>
</dbReference>
<dbReference type="Pfam" id="PF12831">
    <property type="entry name" value="FAD_oxidored"/>
    <property type="match status" value="1"/>
</dbReference>
<proteinExistence type="predicted"/>
<gene>
    <name evidence="1" type="ORF">ENR15_17245</name>
</gene>
<comment type="caution">
    <text evidence="1">The sequence shown here is derived from an EMBL/GenBank/DDBJ whole genome shotgun (WGS) entry which is preliminary data.</text>
</comment>
<dbReference type="EMBL" id="DSPX01000177">
    <property type="protein sequence ID" value="HGG02332.1"/>
    <property type="molecule type" value="Genomic_DNA"/>
</dbReference>
<dbReference type="InterPro" id="IPR036188">
    <property type="entry name" value="FAD/NAD-bd_sf"/>
</dbReference>
<accession>A0A7C3VIP0</accession>
<sequence length="521" mass="55549">MVADNRTYDVIGFGDEVPGVLAMVAAAREYRRRTQKPPRMLLMSKSNMQQGIGGHLVRGCLAYLDRSQISPQQRQSLGLDTFGAPPAIYKEFLQKAGVKQIALDPQKAAAALGEMLKTAGVATLSNIEISSVQIENGKISSIKTAKGETYSGKQFIDATVNAELAQAAQVKKLTGFETFGLPESELPVTLVFETKGISPQKLKDIELGYIKRFANRADTAAQELLLKAAGQEAGRAEIFQKDMLDAKGNPKSLWIGADFIDVRAAALSVAYHSWRGQKIALHEAGLILDKGNIAILGSDRLSWNALLFNVTGAEAEKLAKNGGKPTPEMLAEMSFIEKWFKSLGATAVTPAAELYIRHAGNITGVVEPLSGAKMLIGGVSEAEALGTFSYHFDVRGGIPGIGERARSKGFPSVSFHQPTFNIGIRHAIIKSVPNLAVVSPASGFEGLASAAGRIVEFNSAVGQGLGIAAVIAIQTNRNLADISNQEVRQVLRETGKLPPIFGRSGEQATLLAQVETSLAQG</sequence>
<dbReference type="Gene3D" id="3.50.50.60">
    <property type="entry name" value="FAD/NAD(P)-binding domain"/>
    <property type="match status" value="1"/>
</dbReference>
<organism evidence="1">
    <name type="scientific">Planktothricoides sp. SpSt-374</name>
    <dbReference type="NCBI Taxonomy" id="2282167"/>
    <lineage>
        <taxon>Bacteria</taxon>
        <taxon>Bacillati</taxon>
        <taxon>Cyanobacteriota</taxon>
        <taxon>Cyanophyceae</taxon>
        <taxon>Oscillatoriophycideae</taxon>
        <taxon>Oscillatoriales</taxon>
        <taxon>Oscillatoriaceae</taxon>
        <taxon>Planktothricoides</taxon>
    </lineage>
</organism>
<dbReference type="AlphaFoldDB" id="A0A7C3VIP0"/>
<name>A0A7C3VIP0_9CYAN</name>
<evidence type="ECO:0000313" key="1">
    <source>
        <dbReference type="EMBL" id="HGG02332.1"/>
    </source>
</evidence>